<accession>A0AA40K6X7</accession>
<dbReference type="Proteomes" id="UP001172159">
    <property type="component" value="Unassembled WGS sequence"/>
</dbReference>
<name>A0AA40K6X7_9PEZI</name>
<organism evidence="1 2">
    <name type="scientific">Apiosordaria backusii</name>
    <dbReference type="NCBI Taxonomy" id="314023"/>
    <lineage>
        <taxon>Eukaryota</taxon>
        <taxon>Fungi</taxon>
        <taxon>Dikarya</taxon>
        <taxon>Ascomycota</taxon>
        <taxon>Pezizomycotina</taxon>
        <taxon>Sordariomycetes</taxon>
        <taxon>Sordariomycetidae</taxon>
        <taxon>Sordariales</taxon>
        <taxon>Lasiosphaeriaceae</taxon>
        <taxon>Apiosordaria</taxon>
    </lineage>
</organism>
<comment type="caution">
    <text evidence="1">The sequence shown here is derived from an EMBL/GenBank/DDBJ whole genome shotgun (WGS) entry which is preliminary data.</text>
</comment>
<proteinExistence type="predicted"/>
<keyword evidence="2" id="KW-1185">Reference proteome</keyword>
<dbReference type="AlphaFoldDB" id="A0AA40K6X7"/>
<protein>
    <submittedName>
        <fullName evidence="1">Uncharacterized protein</fullName>
    </submittedName>
</protein>
<evidence type="ECO:0000313" key="2">
    <source>
        <dbReference type="Proteomes" id="UP001172159"/>
    </source>
</evidence>
<sequence>MLLVARCILCNDWLPGPAHVPSDYHYQLEERKKVKVFGDNTDREDPGAQLFRAVHEDCRRTFTRYRQISSEQAWSELWESFPWTEPWNGCPSLELDHGNKILFVDHFAAAIGLPQLSQLSAELTKMIQDFSAGSLIWRLTRVMMLAMEGPLSGKEQSCLLSKVSAWERGGEPVIAADDNEPALPQIIRLTMDSRGLREIERLQEKPVYRYGRSESKAFAVFNEMDSGFARLTSGKCKSTSKIPIWDTPTPPTQIKLPPHTEQCWTVELDNATGITFFVSIRGIEGAQAHTGGSFPCASTLNPSLDHNLWIYIPTPPGDKITACRMVFDSDNCVFLYRKQLSGTSGVGYNPGYWRLQQSYGVEQNNIMPTALVLRGREDR</sequence>
<dbReference type="EMBL" id="JAUKTV010000001">
    <property type="protein sequence ID" value="KAK0748184.1"/>
    <property type="molecule type" value="Genomic_DNA"/>
</dbReference>
<reference evidence="1" key="1">
    <citation type="submission" date="2023-06" db="EMBL/GenBank/DDBJ databases">
        <title>Genome-scale phylogeny and comparative genomics of the fungal order Sordariales.</title>
        <authorList>
            <consortium name="Lawrence Berkeley National Laboratory"/>
            <person name="Hensen N."/>
            <person name="Bonometti L."/>
            <person name="Westerberg I."/>
            <person name="Brannstrom I.O."/>
            <person name="Guillou S."/>
            <person name="Cros-Aarteil S."/>
            <person name="Calhoun S."/>
            <person name="Haridas S."/>
            <person name="Kuo A."/>
            <person name="Mondo S."/>
            <person name="Pangilinan J."/>
            <person name="Riley R."/>
            <person name="Labutti K."/>
            <person name="Andreopoulos B."/>
            <person name="Lipzen A."/>
            <person name="Chen C."/>
            <person name="Yanf M."/>
            <person name="Daum C."/>
            <person name="Ng V."/>
            <person name="Clum A."/>
            <person name="Steindorff A."/>
            <person name="Ohm R."/>
            <person name="Martin F."/>
            <person name="Silar P."/>
            <person name="Natvig D."/>
            <person name="Lalanne C."/>
            <person name="Gautier V."/>
            <person name="Ament-Velasquez S.L."/>
            <person name="Kruys A."/>
            <person name="Hutchinson M.I."/>
            <person name="Powell A.J."/>
            <person name="Barry K."/>
            <person name="Miller A.N."/>
            <person name="Grigoriev I.V."/>
            <person name="Debuchy R."/>
            <person name="Gladieux P."/>
            <person name="Thoren M.H."/>
            <person name="Johannesson H."/>
        </authorList>
    </citation>
    <scope>NUCLEOTIDE SEQUENCE</scope>
    <source>
        <strain evidence="1">CBS 540.89</strain>
    </source>
</reference>
<gene>
    <name evidence="1" type="ORF">B0T21DRAFT_406722</name>
</gene>
<evidence type="ECO:0000313" key="1">
    <source>
        <dbReference type="EMBL" id="KAK0748184.1"/>
    </source>
</evidence>